<accession>A0A2N3PV84</accession>
<protein>
    <recommendedName>
        <fullName evidence="3">Sensory transduction regulator</fullName>
    </recommendedName>
</protein>
<evidence type="ECO:0000313" key="1">
    <source>
        <dbReference type="EMBL" id="PKU24311.1"/>
    </source>
</evidence>
<evidence type="ECO:0000313" key="2">
    <source>
        <dbReference type="Proteomes" id="UP000233293"/>
    </source>
</evidence>
<dbReference type="AlphaFoldDB" id="A0A2N3PV84"/>
<proteinExistence type="predicted"/>
<gene>
    <name evidence="1" type="ORF">CWS72_11995</name>
</gene>
<organism evidence="1 2">
    <name type="scientific">Telmatospirillum siberiense</name>
    <dbReference type="NCBI Taxonomy" id="382514"/>
    <lineage>
        <taxon>Bacteria</taxon>
        <taxon>Pseudomonadati</taxon>
        <taxon>Pseudomonadota</taxon>
        <taxon>Alphaproteobacteria</taxon>
        <taxon>Rhodospirillales</taxon>
        <taxon>Rhodospirillaceae</taxon>
        <taxon>Telmatospirillum</taxon>
    </lineage>
</organism>
<evidence type="ECO:0008006" key="3">
    <source>
        <dbReference type="Google" id="ProtNLM"/>
    </source>
</evidence>
<reference evidence="2" key="1">
    <citation type="submission" date="2017-12" db="EMBL/GenBank/DDBJ databases">
        <title>Draft genome sequence of Telmatospirillum siberiense 26-4b1T, an acidotolerant peatland alphaproteobacterium potentially involved in sulfur cycling.</title>
        <authorList>
            <person name="Hausmann B."/>
            <person name="Pjevac P."/>
            <person name="Schreck K."/>
            <person name="Herbold C.W."/>
            <person name="Daims H."/>
            <person name="Wagner M."/>
            <person name="Pester M."/>
            <person name="Loy A."/>
        </authorList>
    </citation>
    <scope>NUCLEOTIDE SEQUENCE [LARGE SCALE GENOMIC DNA]</scope>
    <source>
        <strain evidence="2">26-4b1</strain>
    </source>
</reference>
<sequence length="136" mass="14910">MSTRKVPAPPSHEVVHALSVNRMARLLEKAGFVVQVLRSEDGKPAIRFMKLGVDAMTLFFAPTGEDHYRIAVLNAVLTGRMPADRVNALNSRGVLPKVYLTDKDTVVELCIPVEAGLTGEAVGYYVQSFETLLQNI</sequence>
<dbReference type="RefSeq" id="WP_101250850.1">
    <property type="nucleotide sequence ID" value="NZ_PIUM01000012.1"/>
</dbReference>
<dbReference type="EMBL" id="PIUM01000012">
    <property type="protein sequence ID" value="PKU24311.1"/>
    <property type="molecule type" value="Genomic_DNA"/>
</dbReference>
<keyword evidence="2" id="KW-1185">Reference proteome</keyword>
<comment type="caution">
    <text evidence="1">The sequence shown here is derived from an EMBL/GenBank/DDBJ whole genome shotgun (WGS) entry which is preliminary data.</text>
</comment>
<dbReference type="Proteomes" id="UP000233293">
    <property type="component" value="Unassembled WGS sequence"/>
</dbReference>
<dbReference type="Pfam" id="PF10722">
    <property type="entry name" value="YbjN"/>
    <property type="match status" value="1"/>
</dbReference>
<name>A0A2N3PV84_9PROT</name>
<dbReference type="InterPro" id="IPR019660">
    <property type="entry name" value="Put_sensory_transdc_reg_YbjN"/>
</dbReference>